<dbReference type="Proteomes" id="UP000006310">
    <property type="component" value="Chromosome 6"/>
</dbReference>
<dbReference type="EMBL" id="HE978319">
    <property type="protein sequence ID" value="CCK71016.1"/>
    <property type="molecule type" value="Genomic_DNA"/>
</dbReference>
<evidence type="ECO:0000313" key="4">
    <source>
        <dbReference type="Proteomes" id="UP000006310"/>
    </source>
</evidence>
<dbReference type="InterPro" id="IPR045107">
    <property type="entry name" value="SAC3/GANP/THP3"/>
</dbReference>
<feature type="region of interest" description="Disordered" evidence="1">
    <location>
        <begin position="1"/>
        <end position="39"/>
    </location>
</feature>
<dbReference type="RefSeq" id="XP_022465262.1">
    <property type="nucleotide sequence ID" value="XM_022608803.1"/>
</dbReference>
<dbReference type="GO" id="GO:0000398">
    <property type="term" value="P:mRNA splicing, via spliceosome"/>
    <property type="evidence" value="ECO:0007669"/>
    <property type="project" value="EnsemblFungi"/>
</dbReference>
<dbReference type="Gene3D" id="1.25.40.990">
    <property type="match status" value="1"/>
</dbReference>
<evidence type="ECO:0000259" key="2">
    <source>
        <dbReference type="PROSITE" id="PS50250"/>
    </source>
</evidence>
<evidence type="ECO:0000313" key="3">
    <source>
        <dbReference type="EMBL" id="CCK71016.1"/>
    </source>
</evidence>
<dbReference type="InterPro" id="IPR000717">
    <property type="entry name" value="PCI_dom"/>
</dbReference>
<protein>
    <recommendedName>
        <fullName evidence="2">PCI domain-containing protein</fullName>
    </recommendedName>
</protein>
<reference evidence="4" key="2">
    <citation type="submission" date="2012-08" db="EMBL/GenBank/DDBJ databases">
        <title>Genome sequence of Kazachstania naganishii.</title>
        <authorList>
            <person name="Gordon J.L."/>
            <person name="Armisen D."/>
            <person name="Proux-Wera E."/>
            <person name="OhEigeartaigh S.S."/>
            <person name="Byrne K.P."/>
            <person name="Wolfe K.H."/>
        </authorList>
    </citation>
    <scope>NUCLEOTIDE SEQUENCE [LARGE SCALE GENOMIC DNA]</scope>
    <source>
        <strain evidence="4">ATCC MYA-139 / BCRC 22969 / CBS 8797 / CCRC 22969 / KCTC 17520 / NBRC 10181 / NCYC 3082</strain>
    </source>
</reference>
<dbReference type="GO" id="GO:0000791">
    <property type="term" value="C:euchromatin"/>
    <property type="evidence" value="ECO:0007669"/>
    <property type="project" value="EnsemblFungi"/>
</dbReference>
<dbReference type="eggNOG" id="KOG1861">
    <property type="taxonomic scope" value="Eukaryota"/>
</dbReference>
<dbReference type="GeneID" id="34526731"/>
<accession>J7S8P7</accession>
<gene>
    <name evidence="3" type="primary">KNAG0F03540</name>
    <name evidence="3" type="ordered locus">KNAG_0F03540</name>
</gene>
<organism evidence="3 4">
    <name type="scientific">Huiozyma naganishii (strain ATCC MYA-139 / BCRC 22969 / CBS 8797 / KCTC 17520 / NBRC 10181 / NCYC 3082 / Yp74L-3)</name>
    <name type="common">Yeast</name>
    <name type="synonym">Kazachstania naganishii</name>
    <dbReference type="NCBI Taxonomy" id="1071383"/>
    <lineage>
        <taxon>Eukaryota</taxon>
        <taxon>Fungi</taxon>
        <taxon>Dikarya</taxon>
        <taxon>Ascomycota</taxon>
        <taxon>Saccharomycotina</taxon>
        <taxon>Saccharomycetes</taxon>
        <taxon>Saccharomycetales</taxon>
        <taxon>Saccharomycetaceae</taxon>
        <taxon>Huiozyma</taxon>
    </lineage>
</organism>
<dbReference type="PANTHER" id="PTHR12436:SF4">
    <property type="entry name" value="LEUKOCYTE RECEPTOR CLUSTER MEMBER 8"/>
    <property type="match status" value="1"/>
</dbReference>
<evidence type="ECO:0000256" key="1">
    <source>
        <dbReference type="SAM" id="MobiDB-lite"/>
    </source>
</evidence>
<dbReference type="KEGG" id="kng:KNAG_0F03540"/>
<keyword evidence="4" id="KW-1185">Reference proteome</keyword>
<feature type="domain" description="PCI" evidence="2">
    <location>
        <begin position="180"/>
        <end position="349"/>
    </location>
</feature>
<name>J7S8P7_HUIN7</name>
<dbReference type="InterPro" id="IPR005062">
    <property type="entry name" value="SAC3/GANP/THP3_conserved"/>
</dbReference>
<dbReference type="STRING" id="1071383.J7S8P7"/>
<dbReference type="Pfam" id="PF03399">
    <property type="entry name" value="SAC3_GANP"/>
    <property type="match status" value="1"/>
</dbReference>
<dbReference type="HOGENOM" id="CLU_015513_4_2_1"/>
<dbReference type="AlphaFoldDB" id="J7S8P7"/>
<dbReference type="PANTHER" id="PTHR12436">
    <property type="entry name" value="80 KDA MCM3-ASSOCIATED PROTEIN"/>
    <property type="match status" value="1"/>
</dbReference>
<dbReference type="OrthoDB" id="199574at2759"/>
<proteinExistence type="predicted"/>
<dbReference type="OMA" id="RETMNFK"/>
<dbReference type="PROSITE" id="PS50250">
    <property type="entry name" value="PCI"/>
    <property type="match status" value="1"/>
</dbReference>
<reference evidence="3 4" key="1">
    <citation type="journal article" date="2011" name="Proc. Natl. Acad. Sci. U.S.A.">
        <title>Evolutionary erosion of yeast sex chromosomes by mating-type switching accidents.</title>
        <authorList>
            <person name="Gordon J.L."/>
            <person name="Armisen D."/>
            <person name="Proux-Wera E."/>
            <person name="Oheigeartaigh S.S."/>
            <person name="Byrne K.P."/>
            <person name="Wolfe K.H."/>
        </authorList>
    </citation>
    <scope>NUCLEOTIDE SEQUENCE [LARGE SCALE GENOMIC DNA]</scope>
    <source>
        <strain evidence="4">ATCC MYA-139 / BCRC 22969 / CBS 8797 / CCRC 22969 / KCTC 17520 / NBRC 10181 / NCYC 3082</strain>
    </source>
</reference>
<sequence length="369" mass="42238">MNYNSVVPHQLGRKRRQQSPPVVERPAERIPDPLFPADAEDERRLKRAARFAPGGSDKVKLGNTFDSIQAEEDYRNLNAISTKSHKFDKNKPVVGLCQTLEKSYLRLTSEPNPQQVRPLAVLRKAYDLIMHKYTNGDATYTYLCDQFKSIRQDLRVQMIENKFTLKVYQTHARLALQFNDLGEYNQCQSRLLALYALPSMKKADYEEFTSYLILYYILTDDIVSITQLKCNLLANNAPVCKHPRVKTAFALFQAKSVGNYHNFMKLANGISGYGASLVAAFLEKERLKALSVICQSYNQISLDFLSQELQFKDVDEAVQFCTSKSLQRFIVTKNKGQASEFVYLDARLSRPTVVQLYEKSKKIDIKGQK</sequence>
<dbReference type="GO" id="GO:0005634">
    <property type="term" value="C:nucleus"/>
    <property type="evidence" value="ECO:0007669"/>
    <property type="project" value="TreeGrafter"/>
</dbReference>